<gene>
    <name evidence="2" type="ORF">QJS35_25795</name>
</gene>
<proteinExistence type="predicted"/>
<feature type="domain" description="Neutral/alkaline non-lysosomal ceramidase N-terminal" evidence="1">
    <location>
        <begin position="5"/>
        <end position="243"/>
    </location>
</feature>
<dbReference type="Pfam" id="PF04734">
    <property type="entry name" value="Ceramidase_alk"/>
    <property type="match status" value="1"/>
</dbReference>
<dbReference type="Proteomes" id="UP001493487">
    <property type="component" value="Unassembled WGS sequence"/>
</dbReference>
<protein>
    <submittedName>
        <fullName evidence="2">Neutral/alkaline non-lysosomal ceramidase N-terminal domain-containing protein</fullName>
    </submittedName>
</protein>
<evidence type="ECO:0000313" key="3">
    <source>
        <dbReference type="Proteomes" id="UP001493487"/>
    </source>
</evidence>
<dbReference type="EMBL" id="JASKHM010000017">
    <property type="protein sequence ID" value="MEQ4485798.1"/>
    <property type="molecule type" value="Genomic_DNA"/>
</dbReference>
<name>A0ABV1L1B3_9BACL</name>
<accession>A0ABV1L1B3</accession>
<reference evidence="2 3" key="1">
    <citation type="journal article" date="2023" name="Genome Announc.">
        <title>Pan-Genome Analyses of the Genus Cohnella and Proposal of the Novel Species Cohnella silvisoli sp. nov., Isolated from Forest Soil.</title>
        <authorList>
            <person name="Wang C."/>
            <person name="Mao L."/>
            <person name="Bao G."/>
            <person name="Zhu H."/>
        </authorList>
    </citation>
    <scope>NUCLEOTIDE SEQUENCE [LARGE SCALE GENOMIC DNA]</scope>
    <source>
        <strain evidence="2 3">NL03-T5-1</strain>
    </source>
</reference>
<evidence type="ECO:0000313" key="2">
    <source>
        <dbReference type="EMBL" id="MEQ4485798.1"/>
    </source>
</evidence>
<dbReference type="RefSeq" id="WP_232188644.1">
    <property type="nucleotide sequence ID" value="NZ_JAIOAP010000016.1"/>
</dbReference>
<comment type="caution">
    <text evidence="2">The sequence shown here is derived from an EMBL/GenBank/DDBJ whole genome shotgun (WGS) entry which is preliminary data.</text>
</comment>
<evidence type="ECO:0000259" key="1">
    <source>
        <dbReference type="Pfam" id="PF04734"/>
    </source>
</evidence>
<sequence>MMLHIGTAKVNITPSRPVPLGGFASRLGLGGFQGISHPLYARIVCFGHSDAGGKSTSAILVSADLLWWGSQLVEGLKQRIRALWHADTVILHGTHSHSGPQIWDGFSEYGGSIDLAYIAELETTVLQGVEAAMSDMEPVTVDIGRGVCDIATNRRSAADDGIRIASNSNGPVDRELTVLRYNSAPGGRTKAVLVHYACHPVVTSDNLISSEFTGVAMEELEQSIGDGAICAYLQGSCGDINPHDGDMGGDAQVVMLGCRLANDVNKVLAGAMRRVDSVGLRSMRMSVALPLQALPERDYLESQSGEPGVMGEWSRKLLSRQEGLPTSMSLEMTGLVLAEGFAVLAMNAEVVVAYGLYLKSASNKAVVPLTYSDGMIGYIPTARQLEEGGYEPIDSTYYFGLPAPFAPEAEGILREALDVVVREFCDAKQS</sequence>
<organism evidence="2 3">
    <name type="scientific">Cohnella silvisoli</name>
    <dbReference type="NCBI Taxonomy" id="2873699"/>
    <lineage>
        <taxon>Bacteria</taxon>
        <taxon>Bacillati</taxon>
        <taxon>Bacillota</taxon>
        <taxon>Bacilli</taxon>
        <taxon>Bacillales</taxon>
        <taxon>Paenibacillaceae</taxon>
        <taxon>Cohnella</taxon>
    </lineage>
</organism>
<keyword evidence="3" id="KW-1185">Reference proteome</keyword>
<dbReference type="InterPro" id="IPR031329">
    <property type="entry name" value="NEUT/ALK_ceramidase_N"/>
</dbReference>